<sequence length="498" mass="59027">MARKLWSEIQKEKGIDLELGWFDRRKCWKKYKGKVYYLHHPNSKAGYEAALLEWAQKKAQLDNERPNAAIFQHHKRTFQIVKTYWEQFGLPRSEVTIAKQVDQMIDWIDDCLIQPALPQPVEILAKCATMKALFAELHFVVPELGTMDFELPEKWQDRIERLANKEQVKRPQTIEYWREQYIARQNERAGKQITKDTGRNKRLKLSYFKKNRDQQAHITTIDGRYIKNFHTEVDGLELEKRTREDYFDNFKSFLTWCHEDEDCEFVKPANFNSKEFTFRVPDGKGRKREQKKLLLWTPEEVKKAINELPAPYNCYVILMLNCGFRHQDISCLQHIDLRLNQKRIVIQRNKLNQQDTAPVIVYPLWDKTVELIRENMSDHPKYVFTNERGGQVRGSIKTWWFRHKEEYGFAGKRLDYLRKTGSTIIARQNKDMDEFYLGESLKTTSRIHYSFIDGEPMKELDDAIMMMGSRFGFAEPPHKTITLTPDMLTKLEAAGIEV</sequence>
<dbReference type="KEGG" id="pbs:Plabr_1491"/>
<dbReference type="GO" id="GO:0015074">
    <property type="term" value="P:DNA integration"/>
    <property type="evidence" value="ECO:0007669"/>
    <property type="project" value="InterPro"/>
</dbReference>
<dbReference type="OrthoDB" id="215580at2"/>
<dbReference type="InterPro" id="IPR002104">
    <property type="entry name" value="Integrase_catalytic"/>
</dbReference>
<proteinExistence type="predicted"/>
<dbReference type="Gene3D" id="1.10.443.10">
    <property type="entry name" value="Intergrase catalytic core"/>
    <property type="match status" value="1"/>
</dbReference>
<evidence type="ECO:0000313" key="3">
    <source>
        <dbReference type="EMBL" id="ADY59102.1"/>
    </source>
</evidence>
<protein>
    <recommendedName>
        <fullName evidence="2">Tyr recombinase domain-containing protein</fullName>
    </recommendedName>
</protein>
<dbReference type="InterPro" id="IPR013762">
    <property type="entry name" value="Integrase-like_cat_sf"/>
</dbReference>
<organism evidence="3 4">
    <name type="scientific">Rubinisphaera brasiliensis (strain ATCC 49424 / DSM 5305 / JCM 21570 / IAM 15109 / NBRC 103401 / IFAM 1448)</name>
    <name type="common">Planctomyces brasiliensis</name>
    <dbReference type="NCBI Taxonomy" id="756272"/>
    <lineage>
        <taxon>Bacteria</taxon>
        <taxon>Pseudomonadati</taxon>
        <taxon>Planctomycetota</taxon>
        <taxon>Planctomycetia</taxon>
        <taxon>Planctomycetales</taxon>
        <taxon>Planctomycetaceae</taxon>
        <taxon>Rubinisphaera</taxon>
    </lineage>
</organism>
<evidence type="ECO:0000256" key="1">
    <source>
        <dbReference type="ARBA" id="ARBA00023172"/>
    </source>
</evidence>
<evidence type="ECO:0000313" key="4">
    <source>
        <dbReference type="Proteomes" id="UP000006860"/>
    </source>
</evidence>
<dbReference type="RefSeq" id="WP_013627830.1">
    <property type="nucleotide sequence ID" value="NC_015174.1"/>
</dbReference>
<gene>
    <name evidence="3" type="ordered locus">Plabr_1491</name>
</gene>
<dbReference type="SUPFAM" id="SSF56349">
    <property type="entry name" value="DNA breaking-rejoining enzymes"/>
    <property type="match status" value="1"/>
</dbReference>
<dbReference type="AlphaFoldDB" id="F0SQS2"/>
<name>F0SQS2_RUBBR</name>
<dbReference type="eggNOG" id="COG0582">
    <property type="taxonomic scope" value="Bacteria"/>
</dbReference>
<dbReference type="GO" id="GO:0003677">
    <property type="term" value="F:DNA binding"/>
    <property type="evidence" value="ECO:0007669"/>
    <property type="project" value="InterPro"/>
</dbReference>
<accession>F0SQS2</accession>
<reference evidence="4" key="1">
    <citation type="submission" date="2011-02" db="EMBL/GenBank/DDBJ databases">
        <title>The complete genome of Planctomyces brasiliensis DSM 5305.</title>
        <authorList>
            <person name="Lucas S."/>
            <person name="Copeland A."/>
            <person name="Lapidus A."/>
            <person name="Bruce D."/>
            <person name="Goodwin L."/>
            <person name="Pitluck S."/>
            <person name="Kyrpides N."/>
            <person name="Mavromatis K."/>
            <person name="Pagani I."/>
            <person name="Ivanova N."/>
            <person name="Ovchinnikova G."/>
            <person name="Lu M."/>
            <person name="Detter J.C."/>
            <person name="Han C."/>
            <person name="Land M."/>
            <person name="Hauser L."/>
            <person name="Markowitz V."/>
            <person name="Cheng J.-F."/>
            <person name="Hugenholtz P."/>
            <person name="Woyke T."/>
            <person name="Wu D."/>
            <person name="Tindall B."/>
            <person name="Pomrenke H.G."/>
            <person name="Brambilla E."/>
            <person name="Klenk H.-P."/>
            <person name="Eisen J.A."/>
        </authorList>
    </citation>
    <scope>NUCLEOTIDE SEQUENCE [LARGE SCALE GENOMIC DNA]</scope>
    <source>
        <strain evidence="4">ATCC 49424 / DSM 5305 / JCM 21570 / NBRC 103401 / IFAM 1448</strain>
    </source>
</reference>
<dbReference type="GO" id="GO:0006310">
    <property type="term" value="P:DNA recombination"/>
    <property type="evidence" value="ECO:0007669"/>
    <property type="project" value="UniProtKB-KW"/>
</dbReference>
<dbReference type="EMBL" id="CP002546">
    <property type="protein sequence ID" value="ADY59102.1"/>
    <property type="molecule type" value="Genomic_DNA"/>
</dbReference>
<evidence type="ECO:0000259" key="2">
    <source>
        <dbReference type="Pfam" id="PF00589"/>
    </source>
</evidence>
<dbReference type="Proteomes" id="UP000006860">
    <property type="component" value="Chromosome"/>
</dbReference>
<feature type="domain" description="Tyr recombinase" evidence="2">
    <location>
        <begin position="304"/>
        <end position="431"/>
    </location>
</feature>
<dbReference type="STRING" id="756272.Plabr_1491"/>
<dbReference type="Pfam" id="PF00589">
    <property type="entry name" value="Phage_integrase"/>
    <property type="match status" value="1"/>
</dbReference>
<keyword evidence="4" id="KW-1185">Reference proteome</keyword>
<keyword evidence="1" id="KW-0233">DNA recombination</keyword>
<dbReference type="InterPro" id="IPR011010">
    <property type="entry name" value="DNA_brk_join_enz"/>
</dbReference>
<dbReference type="HOGENOM" id="CLU_547338_0_0_0"/>